<sequence>MRRVVVLLASYNGAAWLPEQLDSLARQEGVEWQLLWRDDASTDASRRLLLEFAAAHPARVRELEFPAGRLGATEGFLALLRAAPAGDAYAFMDQDDVWLPGKLARALARLDAGADAVCGRLSLVDADLKPLGLSPLPRMEPGFGSLLAHNVAAGCTMVLTPRAREWALSAPPPAGSLHDWWAALLVTGMGGRLDFDPEPMILYRLHGRNSVGGAPSLLERARRALGRGGAAWWRMLTAHLAALSALPLAPGAREVVQTLNGLRDAGRPGRLRLRASAGLRHHSRAGDALLTAWLLRG</sequence>
<dbReference type="PANTHER" id="PTHR43685:SF5">
    <property type="entry name" value="GLYCOSYLTRANSFERASE EPSE-RELATED"/>
    <property type="match status" value="1"/>
</dbReference>
<dbReference type="AlphaFoldDB" id="A0A437MM30"/>
<evidence type="ECO:0000256" key="2">
    <source>
        <dbReference type="ARBA" id="ARBA00022676"/>
    </source>
</evidence>
<keyword evidence="3 5" id="KW-0808">Transferase</keyword>
<dbReference type="InterPro" id="IPR029044">
    <property type="entry name" value="Nucleotide-diphossugar_trans"/>
</dbReference>
<evidence type="ECO:0000256" key="3">
    <source>
        <dbReference type="ARBA" id="ARBA00022679"/>
    </source>
</evidence>
<comment type="similarity">
    <text evidence="1">Belongs to the glycosyltransferase 2 family.</text>
</comment>
<dbReference type="InterPro" id="IPR001173">
    <property type="entry name" value="Glyco_trans_2-like"/>
</dbReference>
<evidence type="ECO:0000313" key="5">
    <source>
        <dbReference type="EMBL" id="RVT98701.1"/>
    </source>
</evidence>
<evidence type="ECO:0000313" key="6">
    <source>
        <dbReference type="Proteomes" id="UP000282957"/>
    </source>
</evidence>
<accession>A0A437MM30</accession>
<dbReference type="EMBL" id="SACL01000001">
    <property type="protein sequence ID" value="RVT98701.1"/>
    <property type="molecule type" value="Genomic_DNA"/>
</dbReference>
<reference evidence="5 6" key="1">
    <citation type="submission" date="2019-01" db="EMBL/GenBank/DDBJ databases">
        <authorList>
            <person name="Chen W.-M."/>
        </authorList>
    </citation>
    <scope>NUCLEOTIDE SEQUENCE [LARGE SCALE GENOMIC DNA]</scope>
    <source>
        <strain evidence="5 6">CCP-6</strain>
    </source>
</reference>
<dbReference type="Pfam" id="PF00535">
    <property type="entry name" value="Glycos_transf_2"/>
    <property type="match status" value="1"/>
</dbReference>
<dbReference type="GO" id="GO:0016757">
    <property type="term" value="F:glycosyltransferase activity"/>
    <property type="evidence" value="ECO:0007669"/>
    <property type="project" value="UniProtKB-KW"/>
</dbReference>
<dbReference type="InterPro" id="IPR050834">
    <property type="entry name" value="Glycosyltransf_2"/>
</dbReference>
<feature type="domain" description="Glycosyltransferase 2-like" evidence="4">
    <location>
        <begin position="6"/>
        <end position="134"/>
    </location>
</feature>
<dbReference type="Proteomes" id="UP000282957">
    <property type="component" value="Unassembled WGS sequence"/>
</dbReference>
<gene>
    <name evidence="5" type="ORF">EOD42_00890</name>
</gene>
<evidence type="ECO:0000256" key="1">
    <source>
        <dbReference type="ARBA" id="ARBA00006739"/>
    </source>
</evidence>
<dbReference type="RefSeq" id="WP_127785173.1">
    <property type="nucleotide sequence ID" value="NZ_SACL01000001.1"/>
</dbReference>
<keyword evidence="6" id="KW-1185">Reference proteome</keyword>
<proteinExistence type="inferred from homology"/>
<organism evidence="5 6">
    <name type="scientific">Rhodovarius crocodyli</name>
    <dbReference type="NCBI Taxonomy" id="1979269"/>
    <lineage>
        <taxon>Bacteria</taxon>
        <taxon>Pseudomonadati</taxon>
        <taxon>Pseudomonadota</taxon>
        <taxon>Alphaproteobacteria</taxon>
        <taxon>Acetobacterales</taxon>
        <taxon>Roseomonadaceae</taxon>
        <taxon>Rhodovarius</taxon>
    </lineage>
</organism>
<name>A0A437MM30_9PROT</name>
<keyword evidence="2" id="KW-0328">Glycosyltransferase</keyword>
<protein>
    <submittedName>
        <fullName evidence="5">Glycosyltransferase family 2 protein</fullName>
    </submittedName>
</protein>
<dbReference type="PANTHER" id="PTHR43685">
    <property type="entry name" value="GLYCOSYLTRANSFERASE"/>
    <property type="match status" value="1"/>
</dbReference>
<evidence type="ECO:0000259" key="4">
    <source>
        <dbReference type="Pfam" id="PF00535"/>
    </source>
</evidence>
<comment type="caution">
    <text evidence="5">The sequence shown here is derived from an EMBL/GenBank/DDBJ whole genome shotgun (WGS) entry which is preliminary data.</text>
</comment>
<dbReference type="CDD" id="cd04196">
    <property type="entry name" value="GT_2_like_d"/>
    <property type="match status" value="1"/>
</dbReference>
<dbReference type="OrthoDB" id="6383742at2"/>
<dbReference type="Gene3D" id="3.90.550.10">
    <property type="entry name" value="Spore Coat Polysaccharide Biosynthesis Protein SpsA, Chain A"/>
    <property type="match status" value="1"/>
</dbReference>
<dbReference type="SUPFAM" id="SSF53448">
    <property type="entry name" value="Nucleotide-diphospho-sugar transferases"/>
    <property type="match status" value="1"/>
</dbReference>